<accession>A0ABR2KAQ4</accession>
<name>A0ABR2KAQ4_9EUKA</name>
<evidence type="ECO:0000313" key="3">
    <source>
        <dbReference type="Proteomes" id="UP001470230"/>
    </source>
</evidence>
<feature type="compositionally biased region" description="Acidic residues" evidence="1">
    <location>
        <begin position="268"/>
        <end position="283"/>
    </location>
</feature>
<evidence type="ECO:0000313" key="2">
    <source>
        <dbReference type="EMBL" id="KAK8888159.1"/>
    </source>
</evidence>
<proteinExistence type="predicted"/>
<dbReference type="Proteomes" id="UP001470230">
    <property type="component" value="Unassembled WGS sequence"/>
</dbReference>
<evidence type="ECO:0008006" key="4">
    <source>
        <dbReference type="Google" id="ProtNLM"/>
    </source>
</evidence>
<dbReference type="EMBL" id="JAPFFF010000006">
    <property type="protein sequence ID" value="KAK8888159.1"/>
    <property type="molecule type" value="Genomic_DNA"/>
</dbReference>
<organism evidence="2 3">
    <name type="scientific">Tritrichomonas musculus</name>
    <dbReference type="NCBI Taxonomy" id="1915356"/>
    <lineage>
        <taxon>Eukaryota</taxon>
        <taxon>Metamonada</taxon>
        <taxon>Parabasalia</taxon>
        <taxon>Tritrichomonadida</taxon>
        <taxon>Tritrichomonadidae</taxon>
        <taxon>Tritrichomonas</taxon>
    </lineage>
</organism>
<sequence>MRRRRTCIEDNGKCKKCGQLETIHHLLNGCQYRKNEFTIRHDAVAAILRDYIINNKHCVVHSNQVVRGRDGARLEGDNTNLKPDLWWWKDDKLYIVEITISYGMYTDVDGNQKINKYNSLTIDELKKLTNTEADWKKMSKKMVMATLKESMCIAYNWRPRSRSVNNGLVNDANNPGSLNYVVLSDVEDFSENISEDFVQTVETSMSECSAEVWNDLIGSEDAPPNQNPVSVNDSYVNYSDSEVADVLTNHGTSPYWLHNVAEGNSTDDSTDCPNESDDSSDRE</sequence>
<evidence type="ECO:0000256" key="1">
    <source>
        <dbReference type="SAM" id="MobiDB-lite"/>
    </source>
</evidence>
<comment type="caution">
    <text evidence="2">The sequence shown here is derived from an EMBL/GenBank/DDBJ whole genome shotgun (WGS) entry which is preliminary data.</text>
</comment>
<protein>
    <recommendedName>
        <fullName evidence="4">Reverse transcriptase zinc-binding domain-containing protein</fullName>
    </recommendedName>
</protein>
<gene>
    <name evidence="2" type="ORF">M9Y10_039222</name>
</gene>
<reference evidence="2 3" key="1">
    <citation type="submission" date="2024-04" db="EMBL/GenBank/DDBJ databases">
        <title>Tritrichomonas musculus Genome.</title>
        <authorList>
            <person name="Alves-Ferreira E."/>
            <person name="Grigg M."/>
            <person name="Lorenzi H."/>
            <person name="Galac M."/>
        </authorList>
    </citation>
    <scope>NUCLEOTIDE SEQUENCE [LARGE SCALE GENOMIC DNA]</scope>
    <source>
        <strain evidence="2 3">EAF2021</strain>
    </source>
</reference>
<feature type="region of interest" description="Disordered" evidence="1">
    <location>
        <begin position="258"/>
        <end position="283"/>
    </location>
</feature>
<keyword evidence="3" id="KW-1185">Reference proteome</keyword>